<accession>A0AAD5UH22</accession>
<gene>
    <name evidence="1" type="ORF">HK103_007053</name>
</gene>
<dbReference type="GO" id="GO:0030544">
    <property type="term" value="F:Hsp70 protein binding"/>
    <property type="evidence" value="ECO:0007669"/>
    <property type="project" value="TreeGrafter"/>
</dbReference>
<evidence type="ECO:0000313" key="2">
    <source>
        <dbReference type="Proteomes" id="UP001210925"/>
    </source>
</evidence>
<evidence type="ECO:0000313" key="1">
    <source>
        <dbReference type="EMBL" id="KAJ3254643.1"/>
    </source>
</evidence>
<dbReference type="PANTHER" id="PTHR21207">
    <property type="entry name" value="PARKIN COREGULATED GENE PROTEIN PARK2 COREGULATED"/>
    <property type="match status" value="1"/>
</dbReference>
<organism evidence="1 2">
    <name type="scientific">Boothiomyces macroporosus</name>
    <dbReference type="NCBI Taxonomy" id="261099"/>
    <lineage>
        <taxon>Eukaryota</taxon>
        <taxon>Fungi</taxon>
        <taxon>Fungi incertae sedis</taxon>
        <taxon>Chytridiomycota</taxon>
        <taxon>Chytridiomycota incertae sedis</taxon>
        <taxon>Chytridiomycetes</taxon>
        <taxon>Rhizophydiales</taxon>
        <taxon>Terramycetaceae</taxon>
        <taxon>Boothiomyces</taxon>
    </lineage>
</organism>
<dbReference type="PANTHER" id="PTHR21207:SF2">
    <property type="entry name" value="PARKIN COREGULATED GENE PROTEIN"/>
    <property type="match status" value="1"/>
</dbReference>
<dbReference type="EMBL" id="JADGKB010000081">
    <property type="protein sequence ID" value="KAJ3254643.1"/>
    <property type="molecule type" value="Genomic_DNA"/>
</dbReference>
<dbReference type="InterPro" id="IPR019399">
    <property type="entry name" value="Parkin_co-regulated_protein"/>
</dbReference>
<dbReference type="AlphaFoldDB" id="A0AAD5UH22"/>
<comment type="caution">
    <text evidence="1">The sequence shown here is derived from an EMBL/GenBank/DDBJ whole genome shotgun (WGS) entry which is preliminary data.</text>
</comment>
<sequence length="141" mass="15623">MSHKVLHPNGDKLKIAGAGGYFAAPGSHPPKAGAFTPRKTATVASFRKLYDRGDFPISVNHDAKGNKINWKVDIEKLDYHHYLPLFFSGLCETDEPYAFLARQGIHDLLDKGGSKILPVVPQLIIPIKSNIRLIVRSSQYT</sequence>
<dbReference type="Pfam" id="PF10274">
    <property type="entry name" value="ParcG"/>
    <property type="match status" value="1"/>
</dbReference>
<protein>
    <submittedName>
        <fullName evidence="1">Uncharacterized protein</fullName>
    </submittedName>
</protein>
<proteinExistence type="predicted"/>
<name>A0AAD5UH22_9FUNG</name>
<keyword evidence="2" id="KW-1185">Reference proteome</keyword>
<reference evidence="1" key="1">
    <citation type="submission" date="2020-05" db="EMBL/GenBank/DDBJ databases">
        <title>Phylogenomic resolution of chytrid fungi.</title>
        <authorList>
            <person name="Stajich J.E."/>
            <person name="Amses K."/>
            <person name="Simmons R."/>
            <person name="Seto K."/>
            <person name="Myers J."/>
            <person name="Bonds A."/>
            <person name="Quandt C.A."/>
            <person name="Barry K."/>
            <person name="Liu P."/>
            <person name="Grigoriev I."/>
            <person name="Longcore J.E."/>
            <person name="James T.Y."/>
        </authorList>
    </citation>
    <scope>NUCLEOTIDE SEQUENCE</scope>
    <source>
        <strain evidence="1">PLAUS21</strain>
    </source>
</reference>
<dbReference type="Proteomes" id="UP001210925">
    <property type="component" value="Unassembled WGS sequence"/>
</dbReference>
<dbReference type="GO" id="GO:0051879">
    <property type="term" value="F:Hsp90 protein binding"/>
    <property type="evidence" value="ECO:0007669"/>
    <property type="project" value="TreeGrafter"/>
</dbReference>